<evidence type="ECO:0000313" key="1">
    <source>
        <dbReference type="EMBL" id="OZG55949.1"/>
    </source>
</evidence>
<proteinExistence type="predicted"/>
<dbReference type="OrthoDB" id="3243054at2"/>
<reference evidence="1 2" key="1">
    <citation type="journal article" date="2017" name="BMC Genomics">
        <title>Comparative genomic and phylogenomic analyses of the Bifidobacteriaceae family.</title>
        <authorList>
            <person name="Lugli G.A."/>
            <person name="Milani C."/>
            <person name="Turroni F."/>
            <person name="Duranti S."/>
            <person name="Mancabelli L."/>
            <person name="Mangifesta M."/>
            <person name="Ferrario C."/>
            <person name="Modesto M."/>
            <person name="Mattarelli P."/>
            <person name="Jiri K."/>
            <person name="van Sinderen D."/>
            <person name="Ventura M."/>
        </authorList>
    </citation>
    <scope>NUCLEOTIDE SEQUENCE [LARGE SCALE GENOMIC DNA]</scope>
    <source>
        <strain evidence="1 2">LMG 21773</strain>
    </source>
</reference>
<name>A0A261F9W2_9BIFI</name>
<sequence length="81" mass="9323">MMKRLFWFGLGMAAGIVLVNKTRAYARSQMPDVMSNFLMGPDMDNAQASIQTARGLINDFQRLQASREQELEQRFTHRQAE</sequence>
<evidence type="ECO:0000313" key="2">
    <source>
        <dbReference type="Proteomes" id="UP000228976"/>
    </source>
</evidence>
<comment type="caution">
    <text evidence="1">The sequence shown here is derived from an EMBL/GenBank/DDBJ whole genome shotgun (WGS) entry which is preliminary data.</text>
</comment>
<organism evidence="1 2">
    <name type="scientific">Aeriscardovia aeriphila</name>
    <dbReference type="NCBI Taxonomy" id="218139"/>
    <lineage>
        <taxon>Bacteria</taxon>
        <taxon>Bacillati</taxon>
        <taxon>Actinomycetota</taxon>
        <taxon>Actinomycetes</taxon>
        <taxon>Bifidobacteriales</taxon>
        <taxon>Bifidobacteriaceae</taxon>
        <taxon>Aeriscardovia</taxon>
    </lineage>
</organism>
<dbReference type="AlphaFoldDB" id="A0A261F9W2"/>
<protein>
    <submittedName>
        <fullName evidence="1">Uncharacterized protein</fullName>
    </submittedName>
</protein>
<dbReference type="Proteomes" id="UP000228976">
    <property type="component" value="Unassembled WGS sequence"/>
</dbReference>
<accession>A0A261F9W2</accession>
<dbReference type="RefSeq" id="WP_094689540.1">
    <property type="nucleotide sequence ID" value="NZ_JACBYZ010000001.1"/>
</dbReference>
<keyword evidence="2" id="KW-1185">Reference proteome</keyword>
<dbReference type="EMBL" id="MWWU01000002">
    <property type="protein sequence ID" value="OZG55949.1"/>
    <property type="molecule type" value="Genomic_DNA"/>
</dbReference>
<gene>
    <name evidence="1" type="ORF">AEAE_0437</name>
</gene>